<dbReference type="AlphaFoldDB" id="A0A212SDG5"/>
<keyword evidence="2" id="KW-0535">Nitrogen fixation</keyword>
<dbReference type="Proteomes" id="UP000198418">
    <property type="component" value="Unassembled WGS sequence"/>
</dbReference>
<dbReference type="InterPro" id="IPR000318">
    <property type="entry name" value="Nase_comp1_CS"/>
</dbReference>
<evidence type="ECO:0000313" key="5">
    <source>
        <dbReference type="Proteomes" id="UP000198418"/>
    </source>
</evidence>
<keyword evidence="5" id="KW-1185">Reference proteome</keyword>
<gene>
    <name evidence="4" type="ORF">SAMN06265338_12811</name>
</gene>
<dbReference type="InterPro" id="IPR049939">
    <property type="entry name" value="NifE-like"/>
</dbReference>
<evidence type="ECO:0000256" key="2">
    <source>
        <dbReference type="ARBA" id="ARBA00023231"/>
    </source>
</evidence>
<dbReference type="SUPFAM" id="SSF53807">
    <property type="entry name" value="Helical backbone' metal receptor"/>
    <property type="match status" value="1"/>
</dbReference>
<evidence type="ECO:0000256" key="1">
    <source>
        <dbReference type="ARBA" id="ARBA00011002"/>
    </source>
</evidence>
<evidence type="ECO:0000259" key="3">
    <source>
        <dbReference type="Pfam" id="PF00148"/>
    </source>
</evidence>
<dbReference type="GO" id="GO:0016163">
    <property type="term" value="F:nitrogenase activity"/>
    <property type="evidence" value="ECO:0007669"/>
    <property type="project" value="InterPro"/>
</dbReference>
<dbReference type="PANTHER" id="PTHR42956">
    <property type="entry name" value="NITROGENASE IRON-MOLYBDENUM COFACTOR BIOSYNTHESIS PROTEIN NIFE"/>
    <property type="match status" value="1"/>
</dbReference>
<dbReference type="PROSITE" id="PS00090">
    <property type="entry name" value="NITROGENASE_1_2"/>
    <property type="match status" value="1"/>
</dbReference>
<dbReference type="EMBL" id="FYDG01000028">
    <property type="protein sequence ID" value="SNB83642.1"/>
    <property type="molecule type" value="Genomic_DNA"/>
</dbReference>
<name>A0A212SDG5_RHOAC</name>
<accession>A0A212SDG5</accession>
<dbReference type="Gene3D" id="3.40.50.12380">
    <property type="entry name" value="Nitrogenase MoFe cofactor biosynthesis protein NifE, C-terminal"/>
    <property type="match status" value="1"/>
</dbReference>
<protein>
    <submittedName>
        <fullName evidence="4">Nitrogenase molybdenum-cofactor synthesis protein NifE</fullName>
    </submittedName>
</protein>
<comment type="similarity">
    <text evidence="1">Belongs to the NifD/NifK/NifE/NifN family.</text>
</comment>
<dbReference type="InterPro" id="IPR000510">
    <property type="entry name" value="Nase/OxRdtase_comp1"/>
</dbReference>
<dbReference type="OrthoDB" id="8371678at2"/>
<dbReference type="RefSeq" id="WP_088522537.1">
    <property type="nucleotide sequence ID" value="NZ_FYDG01000028.1"/>
</dbReference>
<organism evidence="4 5">
    <name type="scientific">Rhodoblastus acidophilus</name>
    <name type="common">Rhodopseudomonas acidophila</name>
    <dbReference type="NCBI Taxonomy" id="1074"/>
    <lineage>
        <taxon>Bacteria</taxon>
        <taxon>Pseudomonadati</taxon>
        <taxon>Pseudomonadota</taxon>
        <taxon>Alphaproteobacteria</taxon>
        <taxon>Hyphomicrobiales</taxon>
        <taxon>Rhodoblastaceae</taxon>
        <taxon>Rhodoblastus</taxon>
    </lineage>
</organism>
<reference evidence="5" key="1">
    <citation type="submission" date="2017-06" db="EMBL/GenBank/DDBJ databases">
        <authorList>
            <person name="Varghese N."/>
            <person name="Submissions S."/>
        </authorList>
    </citation>
    <scope>NUCLEOTIDE SEQUENCE [LARGE SCALE GENOMIC DNA]</scope>
    <source>
        <strain evidence="5">DSM 137</strain>
    </source>
</reference>
<dbReference type="PROSITE" id="PS51257">
    <property type="entry name" value="PROKAR_LIPOPROTEIN"/>
    <property type="match status" value="1"/>
</dbReference>
<dbReference type="Gene3D" id="3.40.50.1980">
    <property type="entry name" value="Nitrogenase molybdenum iron protein domain"/>
    <property type="match status" value="1"/>
</dbReference>
<sequence length="425" mass="44458">MTERRCGSGPPTLGGCAFRGAKLALQPIVDALHLVHGPIMCQGHGWESRPTASPGPTLHRFALSTDIGELDLIFGGAERLATTLDALAARYDPPAIFVYQTCLPGMTGDDLESVCRAASQRLARPILAVDAPGFSGGKLAGASTAGQVLLDHVIGTREPDVRTAADVVLIGDYNVAGEAQAIARLLEGAGFCVAASIPGGGRFGDVAGAHRARLALSHCSQALGDLGERFSARWNVPHMRASFYGAAQTSRTLRAAAARLAAQGAVLARCEAFVACEEKRLERRLRPLRPRLAGRRVLLMTGGVKTWSLARQLQSLGMEVVACAAHKTAPEDRALLREAIGEAAIMPDASLAALRARLAGGGVDIALGGGGARHEAAAAGVPWVEINHERRMALTGYDGAYALAAAMADALDRPNWRALKAAAPW</sequence>
<dbReference type="Pfam" id="PF00148">
    <property type="entry name" value="Oxidored_nitro"/>
    <property type="match status" value="1"/>
</dbReference>
<evidence type="ECO:0000313" key="4">
    <source>
        <dbReference type="EMBL" id="SNB83642.1"/>
    </source>
</evidence>
<dbReference type="PANTHER" id="PTHR42956:SF1">
    <property type="entry name" value="NITROGENASE IRON-MOLYBDENUM COFACTOR BIOSYNTHESIS PROTEIN NIFE"/>
    <property type="match status" value="1"/>
</dbReference>
<feature type="domain" description="Nitrogenase/oxidoreductase component 1" evidence="3">
    <location>
        <begin position="16"/>
        <end position="411"/>
    </location>
</feature>
<proteinExistence type="inferred from homology"/>